<dbReference type="GO" id="GO:0016020">
    <property type="term" value="C:membrane"/>
    <property type="evidence" value="ECO:0007669"/>
    <property type="project" value="UniProtKB-SubCell"/>
</dbReference>
<organism evidence="7 8">
    <name type="scientific">Bursaphelenchus okinawaensis</name>
    <dbReference type="NCBI Taxonomy" id="465554"/>
    <lineage>
        <taxon>Eukaryota</taxon>
        <taxon>Metazoa</taxon>
        <taxon>Ecdysozoa</taxon>
        <taxon>Nematoda</taxon>
        <taxon>Chromadorea</taxon>
        <taxon>Rhabditida</taxon>
        <taxon>Tylenchina</taxon>
        <taxon>Tylenchomorpha</taxon>
        <taxon>Aphelenchoidea</taxon>
        <taxon>Aphelenchoididae</taxon>
        <taxon>Bursaphelenchus</taxon>
    </lineage>
</organism>
<evidence type="ECO:0000259" key="6">
    <source>
        <dbReference type="PROSITE" id="PS50262"/>
    </source>
</evidence>
<dbReference type="PANTHER" id="PTHR31552:SF8">
    <property type="entry name" value="SERPENTINE RECEPTOR CLASS GAMMA"/>
    <property type="match status" value="1"/>
</dbReference>
<accession>A0A811L0R0</accession>
<dbReference type="PANTHER" id="PTHR31552">
    <property type="entry name" value="SERPENTINE RECEPTOR CLASS GAMMA"/>
    <property type="match status" value="1"/>
</dbReference>
<keyword evidence="8" id="KW-1185">Reference proteome</keyword>
<dbReference type="EMBL" id="CAJFCW020000004">
    <property type="protein sequence ID" value="CAG9114429.1"/>
    <property type="molecule type" value="Genomic_DNA"/>
</dbReference>
<dbReference type="Pfam" id="PF10323">
    <property type="entry name" value="7TM_GPCR_Srv"/>
    <property type="match status" value="1"/>
</dbReference>
<reference evidence="7" key="1">
    <citation type="submission" date="2020-09" db="EMBL/GenBank/DDBJ databases">
        <authorList>
            <person name="Kikuchi T."/>
        </authorList>
    </citation>
    <scope>NUCLEOTIDE SEQUENCE</scope>
    <source>
        <strain evidence="7">SH1</strain>
    </source>
</reference>
<dbReference type="PROSITE" id="PS50262">
    <property type="entry name" value="G_PROTEIN_RECEP_F1_2"/>
    <property type="match status" value="1"/>
</dbReference>
<dbReference type="EMBL" id="CAJFDH010000004">
    <property type="protein sequence ID" value="CAD5221001.1"/>
    <property type="molecule type" value="Genomic_DNA"/>
</dbReference>
<evidence type="ECO:0000256" key="3">
    <source>
        <dbReference type="ARBA" id="ARBA00022989"/>
    </source>
</evidence>
<comment type="subcellular location">
    <subcellularLocation>
        <location evidence="1">Membrane</location>
    </subcellularLocation>
</comment>
<feature type="transmembrane region" description="Helical" evidence="5">
    <location>
        <begin position="91"/>
        <end position="112"/>
    </location>
</feature>
<evidence type="ECO:0000256" key="2">
    <source>
        <dbReference type="ARBA" id="ARBA00022692"/>
    </source>
</evidence>
<sequence>MLFQFFVWGTAFATVFSSFLNLPLYLAVIVIIIRNKRHPPFNSSFYTIFTALGIVDLACYFLYTFIKKPIFWGFIPDFFKPFNEPNQAAKISLLVIWLFAFLQYEYVLLLTLNRFAGICFPEFYLKYWTKRVTRILLALPIIFSITVLIPCTTADFTVTEYIFENNGIRRLLHGGPITVTPEINHYFSNIWEMHIYVLMIGGVILYTLMYIKAKLMFRSGVQANKAKLELRMLKQAAMLFALNFIFCGVFFVRKYLSDENNEHLYEYMLLIVSDVYDLPNGVILLLTSGEIRRKLRHPWQKIQKTHTTVNVHFLTRSTVAPEKTSSINGF</sequence>
<gene>
    <name evidence="7" type="ORF">BOKJ2_LOCUS9226</name>
</gene>
<dbReference type="Gene3D" id="1.20.1070.10">
    <property type="entry name" value="Rhodopsin 7-helix transmembrane proteins"/>
    <property type="match status" value="1"/>
</dbReference>
<evidence type="ECO:0000313" key="7">
    <source>
        <dbReference type="EMBL" id="CAD5221001.1"/>
    </source>
</evidence>
<evidence type="ECO:0000313" key="8">
    <source>
        <dbReference type="Proteomes" id="UP000614601"/>
    </source>
</evidence>
<evidence type="ECO:0000256" key="1">
    <source>
        <dbReference type="ARBA" id="ARBA00004370"/>
    </source>
</evidence>
<dbReference type="SUPFAM" id="SSF81321">
    <property type="entry name" value="Family A G protein-coupled receptor-like"/>
    <property type="match status" value="1"/>
</dbReference>
<protein>
    <recommendedName>
        <fullName evidence="6">G-protein coupled receptors family 1 profile domain-containing protein</fullName>
    </recommendedName>
</protein>
<keyword evidence="4 5" id="KW-0472">Membrane</keyword>
<feature type="domain" description="G-protein coupled receptors family 1 profile" evidence="6">
    <location>
        <begin position="24"/>
        <end position="150"/>
    </location>
</feature>
<feature type="transmembrane region" description="Helical" evidence="5">
    <location>
        <begin position="264"/>
        <end position="286"/>
    </location>
</feature>
<dbReference type="OrthoDB" id="5807466at2759"/>
<evidence type="ECO:0000256" key="5">
    <source>
        <dbReference type="SAM" id="Phobius"/>
    </source>
</evidence>
<keyword evidence="3 5" id="KW-1133">Transmembrane helix</keyword>
<feature type="transmembrane region" description="Helical" evidence="5">
    <location>
        <begin position="193"/>
        <end position="211"/>
    </location>
</feature>
<keyword evidence="2 5" id="KW-0812">Transmembrane</keyword>
<dbReference type="Proteomes" id="UP000614601">
    <property type="component" value="Unassembled WGS sequence"/>
</dbReference>
<feature type="transmembrane region" description="Helical" evidence="5">
    <location>
        <begin position="45"/>
        <end position="66"/>
    </location>
</feature>
<dbReference type="AlphaFoldDB" id="A0A811L0R0"/>
<feature type="transmembrane region" description="Helical" evidence="5">
    <location>
        <begin position="6"/>
        <end position="33"/>
    </location>
</feature>
<evidence type="ECO:0000256" key="4">
    <source>
        <dbReference type="ARBA" id="ARBA00023136"/>
    </source>
</evidence>
<name>A0A811L0R0_9BILA</name>
<feature type="transmembrane region" description="Helical" evidence="5">
    <location>
        <begin position="232"/>
        <end position="252"/>
    </location>
</feature>
<dbReference type="InterPro" id="IPR019426">
    <property type="entry name" value="7TM_GPCR_serpentine_rcpt_Srv"/>
</dbReference>
<proteinExistence type="predicted"/>
<comment type="caution">
    <text evidence="7">The sequence shown here is derived from an EMBL/GenBank/DDBJ whole genome shotgun (WGS) entry which is preliminary data.</text>
</comment>
<feature type="transmembrane region" description="Helical" evidence="5">
    <location>
        <begin position="132"/>
        <end position="149"/>
    </location>
</feature>
<dbReference type="InterPro" id="IPR017452">
    <property type="entry name" value="GPCR_Rhodpsn_7TM"/>
</dbReference>
<dbReference type="Proteomes" id="UP000783686">
    <property type="component" value="Unassembled WGS sequence"/>
</dbReference>